<sequence length="558" mass="62123">MPVQGTHQRSHSFGRKTARAQLMLSSNPMNSSAFAPSQRPPVRSDFTKAPSAGRGHCSSLMLTSDMTSSMNAKFPEVTYDTAGEKRDRTPQGYVPGQDHRGSQRSLTLKPTGAQSTSNSQGANSSSAVTKKSRSSPWFWHKKSASKTSLNQPTSKTVNWSNGESEEEVTGASHSRDREEEGSFGSKTSTLSSAFNEDQSDWGSLASTSRQAPKKGGKFMRFWRNTFSSSSKRYRPERSGSPPACMTQSGLEILAGKQANIAKMFAVPTGRLTGYERERCPSPCSPEPSRISQVERRNYAKVDTEQLPALNGTLRRKTQQELQHAMFNLNSFERPTEVSGSGFQATFHTDQYGRAQTQGRPDEGHVYDYPPDACPQRNLSRQNSLHAQTGDKWGEAVYQHQKMGLAITQQYVQVADQLEAAVARMPTSAPPPRRRLLGNECQATDPRISQYEEESLEEEEEEEEETEGAELQATKEDRRTPTTGRPPRGLEPHTQLAQRGVADGTDQVLSLRYKHKYFILMRIRCQKLLKEEEEQESSVKTDIKTPPGNVKLETVTSEM</sequence>
<evidence type="ECO:0000313" key="4">
    <source>
        <dbReference type="WBParaSite" id="SSLN_0000710001-mRNA-1"/>
    </source>
</evidence>
<reference evidence="4" key="1">
    <citation type="submission" date="2016-06" db="UniProtKB">
        <authorList>
            <consortium name="WormBaseParasite"/>
        </authorList>
    </citation>
    <scope>IDENTIFICATION</scope>
</reference>
<dbReference type="STRING" id="70667.A0A183SRN3"/>
<feature type="compositionally biased region" description="Basic residues" evidence="1">
    <location>
        <begin position="8"/>
        <end position="18"/>
    </location>
</feature>
<dbReference type="OrthoDB" id="10665541at2759"/>
<feature type="region of interest" description="Disordered" evidence="1">
    <location>
        <begin position="276"/>
        <end position="298"/>
    </location>
</feature>
<feature type="region of interest" description="Disordered" evidence="1">
    <location>
        <begin position="530"/>
        <end position="558"/>
    </location>
</feature>
<feature type="region of interest" description="Disordered" evidence="1">
    <location>
        <begin position="1"/>
        <end position="59"/>
    </location>
</feature>
<protein>
    <submittedName>
        <fullName evidence="4">SH2 domain-containing protein</fullName>
    </submittedName>
</protein>
<accession>A0A183SRN3</accession>
<dbReference type="Proteomes" id="UP000275846">
    <property type="component" value="Unassembled WGS sequence"/>
</dbReference>
<evidence type="ECO:0000313" key="3">
    <source>
        <dbReference type="Proteomes" id="UP000275846"/>
    </source>
</evidence>
<evidence type="ECO:0000256" key="1">
    <source>
        <dbReference type="SAM" id="MobiDB-lite"/>
    </source>
</evidence>
<gene>
    <name evidence="2" type="ORF">SSLN_LOCUS6881</name>
</gene>
<dbReference type="EMBL" id="UYSU01033892">
    <property type="protein sequence ID" value="VDL93266.1"/>
    <property type="molecule type" value="Genomic_DNA"/>
</dbReference>
<feature type="region of interest" description="Disordered" evidence="1">
    <location>
        <begin position="424"/>
        <end position="500"/>
    </location>
</feature>
<dbReference type="WBParaSite" id="SSLN_0000710001-mRNA-1">
    <property type="protein sequence ID" value="SSLN_0000710001-mRNA-1"/>
    <property type="gene ID" value="SSLN_0000710001"/>
</dbReference>
<dbReference type="AlphaFoldDB" id="A0A183SRN3"/>
<reference evidence="2 3" key="2">
    <citation type="submission" date="2018-11" db="EMBL/GenBank/DDBJ databases">
        <authorList>
            <consortium name="Pathogen Informatics"/>
        </authorList>
    </citation>
    <scope>NUCLEOTIDE SEQUENCE [LARGE SCALE GENOMIC DNA]</scope>
    <source>
        <strain evidence="2 3">NST_G2</strain>
    </source>
</reference>
<feature type="compositionally biased region" description="Polar residues" evidence="1">
    <location>
        <begin position="145"/>
        <end position="162"/>
    </location>
</feature>
<feature type="compositionally biased region" description="Acidic residues" evidence="1">
    <location>
        <begin position="450"/>
        <end position="467"/>
    </location>
</feature>
<proteinExistence type="predicted"/>
<feature type="compositionally biased region" description="Polar residues" evidence="1">
    <location>
        <begin position="184"/>
        <end position="210"/>
    </location>
</feature>
<evidence type="ECO:0000313" key="2">
    <source>
        <dbReference type="EMBL" id="VDL93266.1"/>
    </source>
</evidence>
<feature type="compositionally biased region" description="Polar residues" evidence="1">
    <location>
        <begin position="23"/>
        <end position="35"/>
    </location>
</feature>
<organism evidence="4">
    <name type="scientific">Schistocephalus solidus</name>
    <name type="common">Tapeworm</name>
    <dbReference type="NCBI Taxonomy" id="70667"/>
    <lineage>
        <taxon>Eukaryota</taxon>
        <taxon>Metazoa</taxon>
        <taxon>Spiralia</taxon>
        <taxon>Lophotrochozoa</taxon>
        <taxon>Platyhelminthes</taxon>
        <taxon>Cestoda</taxon>
        <taxon>Eucestoda</taxon>
        <taxon>Diphyllobothriidea</taxon>
        <taxon>Diphyllobothriidae</taxon>
        <taxon>Schistocephalus</taxon>
    </lineage>
</organism>
<feature type="compositionally biased region" description="Low complexity" evidence="1">
    <location>
        <begin position="113"/>
        <end position="129"/>
    </location>
</feature>
<name>A0A183SRN3_SCHSO</name>
<feature type="region of interest" description="Disordered" evidence="1">
    <location>
        <begin position="75"/>
        <end position="218"/>
    </location>
</feature>
<keyword evidence="3" id="KW-1185">Reference proteome</keyword>